<sequence>MDRSKTKFQKNEKQESITAAMRKRKGGNHQMRRMGKWLAVLLSVTMLAGTAPVYGADISVESDLSSEISGEDSLSDDLGETEITEEPADENTEITEEADTDEDEAEISVEDFADDQEEWSTEDTDEDTAEVSFEDQQEVGAGETKEYLKDLSVYSGYGVKDPLEMTRREDLDATYGGKTYTVEIGSSYNSTGFYVTADIGADAPQGSTIQLSACDLDGKIVESEIITTGYTDGKRYNFSNIFTKDNGKSAVYTVTAGTEADSQTYKIVVLRRLDLSMIGCYLPSDNDMAKNLISEFDSAGITRDYEVAVGQDTKSVKVTASAFNDKWYGLTVNGQAVSDSKALEIPLTDSDTEILFQMKEDGTYQDPAYQTLSYTSTGTYKVTVHKKSKVAVTFKTEPSDAVVSVYDSRGERVEPSKDADIYDSLYYGDKYTWNVSKYGYISKRQEFTVGEESEIKVTLEQQTARQEEITDNDWSSYQNSETNNGITDRAMPTSKNTITQKWATRLDAKGWDAALTPPLILGGYVYVASGQFIYKMDKNTGDIIQTSERMSGNMQYAMIPLAYAEGMLFAQIGGGQIQALSATTLKSLWISEKLGGQTLSPITYKDGYIYTGTWNSDTTPGSYFCLSVTDEDPSKGNEIKYCTWKYDHKGGFYWAGAYASENYLVFGSDDGAGDAYTSILYSVNTHTGQLIDKRTDLIGDIRSTITYNNGYVYFTTKGGYLYRVAMNADGTFGAVAGYNLGGAATSTPVVYKNRIYVGVCGTGGQYNADGGHHFDVLKESASGLSLAYKVSIPGYPQAAPILSTAYENQDFDGDGKADGRVYLYFTYNAYPGGIYMLTDTPGQTSGKAEELFRPVSKQQEYCISPLCVDKDGTIYYKNDSCYLMALETNGAYLDSVTARPDTGSVNWDKRFQASETEYTLRVAENAKNVTLSFKAPAGCTMKIGNDTIDGTYVADVSSGKAEIKIAVVQGTKSREYTFHLTKDHGNSSLTSMIVSTSNTYGEVSHYLSMTPAFNSAKTGYTVEYLDSKAENTQRFLRVYVEKAESDATVKTEIVKGVRKVTTTTSGNATRFNVYWEDNVDEAQVKITVTAKAGSKTEYLLTIQRKEKVSTPTPTPTEVPEVFGPWQTISTATVFAPEQQRRTSNKGRQETRTVGSKLTPTIKLNARSIRLKKKQSTTKVQVSGLAAGDRVQSWTTSNKKVATVTSRGKITAKKTGKARIIITLVSGKKAVVNVTVQKTAVKTTKISGLKKSVVLKRRQKLKLKPVISPLTSVEKVTYKTSNKKVATVSSRGVITAKKKGTAKITVKSGKKTYTVTVKVK</sequence>
<dbReference type="Pfam" id="PF02368">
    <property type="entry name" value="Big_2"/>
    <property type="match status" value="1"/>
</dbReference>
<feature type="compositionally biased region" description="Basic residues" evidence="1">
    <location>
        <begin position="21"/>
        <end position="30"/>
    </location>
</feature>
<dbReference type="SUPFAM" id="SSF50998">
    <property type="entry name" value="Quinoprotein alcohol dehydrogenase-like"/>
    <property type="match status" value="1"/>
</dbReference>
<dbReference type="Pfam" id="PF22359">
    <property type="entry name" value="Big-like"/>
    <property type="match status" value="1"/>
</dbReference>
<dbReference type="Proteomes" id="UP000265828">
    <property type="component" value="Unassembled WGS sequence"/>
</dbReference>
<dbReference type="InterPro" id="IPR011047">
    <property type="entry name" value="Quinoprotein_ADH-like_sf"/>
</dbReference>
<accession>A0A395X8H9</accession>
<dbReference type="Gene3D" id="2.130.10.10">
    <property type="entry name" value="YVTN repeat-like/Quinoprotein amine dehydrogenase"/>
    <property type="match status" value="1"/>
</dbReference>
<dbReference type="InterPro" id="IPR008964">
    <property type="entry name" value="Invasin/intimin_cell_adhesion"/>
</dbReference>
<evidence type="ECO:0000313" key="3">
    <source>
        <dbReference type="EMBL" id="RGV63542.1"/>
    </source>
</evidence>
<dbReference type="EMBL" id="QRZI01000006">
    <property type="protein sequence ID" value="RGV63542.1"/>
    <property type="molecule type" value="Genomic_DNA"/>
</dbReference>
<dbReference type="InterPro" id="IPR015943">
    <property type="entry name" value="WD40/YVTN_repeat-like_dom_sf"/>
</dbReference>
<dbReference type="InterPro" id="IPR054604">
    <property type="entry name" value="SbsC_Big-like"/>
</dbReference>
<evidence type="ECO:0000259" key="2">
    <source>
        <dbReference type="SMART" id="SM00635"/>
    </source>
</evidence>
<evidence type="ECO:0000256" key="1">
    <source>
        <dbReference type="SAM" id="MobiDB-lite"/>
    </source>
</evidence>
<dbReference type="InterPro" id="IPR003343">
    <property type="entry name" value="Big_2"/>
</dbReference>
<feature type="compositionally biased region" description="Acidic residues" evidence="1">
    <location>
        <begin position="69"/>
        <end position="137"/>
    </location>
</feature>
<dbReference type="InterPro" id="IPR025883">
    <property type="entry name" value="Cadherin-like_domain"/>
</dbReference>
<dbReference type="SUPFAM" id="SSF49373">
    <property type="entry name" value="Invasin/intimin cell-adhesion fragments"/>
    <property type="match status" value="2"/>
</dbReference>
<comment type="caution">
    <text evidence="3">The sequence shown here is derived from an EMBL/GenBank/DDBJ whole genome shotgun (WGS) entry which is preliminary data.</text>
</comment>
<feature type="domain" description="BIG2" evidence="2">
    <location>
        <begin position="1157"/>
        <end position="1233"/>
    </location>
</feature>
<dbReference type="Gene3D" id="2.60.40.1080">
    <property type="match status" value="2"/>
</dbReference>
<name>A0A395X8H9_9FIRM</name>
<feature type="region of interest" description="Disordered" evidence="1">
    <location>
        <begin position="62"/>
        <end position="144"/>
    </location>
</feature>
<feature type="domain" description="BIG2" evidence="2">
    <location>
        <begin position="1239"/>
        <end position="1317"/>
    </location>
</feature>
<gene>
    <name evidence="3" type="ORF">DWW07_10575</name>
</gene>
<organism evidence="3 4">
    <name type="scientific">Blautia obeum</name>
    <dbReference type="NCBI Taxonomy" id="40520"/>
    <lineage>
        <taxon>Bacteria</taxon>
        <taxon>Bacillati</taxon>
        <taxon>Bacillota</taxon>
        <taxon>Clostridia</taxon>
        <taxon>Lachnospirales</taxon>
        <taxon>Lachnospiraceae</taxon>
        <taxon>Blautia</taxon>
    </lineage>
</organism>
<feature type="compositionally biased region" description="Basic and acidic residues" evidence="1">
    <location>
        <begin position="1"/>
        <end position="15"/>
    </location>
</feature>
<dbReference type="Pfam" id="PF12733">
    <property type="entry name" value="Cadherin-like"/>
    <property type="match status" value="1"/>
</dbReference>
<feature type="region of interest" description="Disordered" evidence="1">
    <location>
        <begin position="1"/>
        <end position="30"/>
    </location>
</feature>
<evidence type="ECO:0000313" key="4">
    <source>
        <dbReference type="Proteomes" id="UP000265828"/>
    </source>
</evidence>
<dbReference type="SMART" id="SM00635">
    <property type="entry name" value="BID_2"/>
    <property type="match status" value="2"/>
</dbReference>
<protein>
    <recommendedName>
        <fullName evidence="2">BIG2 domain-containing protein</fullName>
    </recommendedName>
</protein>
<reference evidence="3 4" key="1">
    <citation type="submission" date="2018-08" db="EMBL/GenBank/DDBJ databases">
        <title>A genome reference for cultivated species of the human gut microbiota.</title>
        <authorList>
            <person name="Zou Y."/>
            <person name="Xue W."/>
            <person name="Luo G."/>
        </authorList>
    </citation>
    <scope>NUCLEOTIDE SEQUENCE [LARGE SCALE GENOMIC DNA]</scope>
    <source>
        <strain evidence="3 4">AF14-23</strain>
    </source>
</reference>
<proteinExistence type="predicted"/>